<accession>A0ABD0JT34</accession>
<sequence length="398" mass="45244">VWRLKMGTRNPVAVHRQEEGREEQPFDIRPVFRPKLIVACQAYNGHIIAENFWGELHVNSDDRPQDLLKEIQNSIRCIGKLGNVTFCKILEHGDILQYVTTLLESSDYVKPETFFKVKILELSAERWCWDLLETYPDAVIDSTMGGATRALRVKSLFDIRQLWEQVYNSRHRRDTLYLVQIGIYQDPGEQFASQFSLAEMPCWKPAFAFAIMDTNSSYARYAPAGRRVLQNPGDAGNCLFNALSRLYCGDNGFTHQFRLGACLFGARNFKRIYEHQIKRDAGNVSEERVKFKLAGLRRASEGCNSAEPLPLRCLLFDEIFQTSIDRNPAGYLQLILAASYLARLIRVFKFVNGCEGYEETLVIPIHTPLGVLEPLELSLVDTGASPVGHYVPLVCAKL</sequence>
<comment type="caution">
    <text evidence="1">The sequence shown here is derived from an EMBL/GenBank/DDBJ whole genome shotgun (WGS) entry which is preliminary data.</text>
</comment>
<evidence type="ECO:0000313" key="1">
    <source>
        <dbReference type="EMBL" id="KAK7478219.1"/>
    </source>
</evidence>
<name>A0ABD0JT34_9CAEN</name>
<evidence type="ECO:0008006" key="3">
    <source>
        <dbReference type="Google" id="ProtNLM"/>
    </source>
</evidence>
<keyword evidence="2" id="KW-1185">Reference proteome</keyword>
<protein>
    <recommendedName>
        <fullName evidence="3">OTU domain-containing protein</fullName>
    </recommendedName>
</protein>
<evidence type="ECO:0000313" key="2">
    <source>
        <dbReference type="Proteomes" id="UP001519460"/>
    </source>
</evidence>
<dbReference type="AlphaFoldDB" id="A0ABD0JT34"/>
<proteinExistence type="predicted"/>
<organism evidence="1 2">
    <name type="scientific">Batillaria attramentaria</name>
    <dbReference type="NCBI Taxonomy" id="370345"/>
    <lineage>
        <taxon>Eukaryota</taxon>
        <taxon>Metazoa</taxon>
        <taxon>Spiralia</taxon>
        <taxon>Lophotrochozoa</taxon>
        <taxon>Mollusca</taxon>
        <taxon>Gastropoda</taxon>
        <taxon>Caenogastropoda</taxon>
        <taxon>Sorbeoconcha</taxon>
        <taxon>Cerithioidea</taxon>
        <taxon>Batillariidae</taxon>
        <taxon>Batillaria</taxon>
    </lineage>
</organism>
<reference evidence="1 2" key="1">
    <citation type="journal article" date="2023" name="Sci. Data">
        <title>Genome assembly of the Korean intertidal mud-creeper Batillaria attramentaria.</title>
        <authorList>
            <person name="Patra A.K."/>
            <person name="Ho P.T."/>
            <person name="Jun S."/>
            <person name="Lee S.J."/>
            <person name="Kim Y."/>
            <person name="Won Y.J."/>
        </authorList>
    </citation>
    <scope>NUCLEOTIDE SEQUENCE [LARGE SCALE GENOMIC DNA]</scope>
    <source>
        <strain evidence="1">Wonlab-2016</strain>
    </source>
</reference>
<gene>
    <name evidence="1" type="ORF">BaRGS_00030580</name>
</gene>
<feature type="non-terminal residue" evidence="1">
    <location>
        <position position="1"/>
    </location>
</feature>
<dbReference type="Proteomes" id="UP001519460">
    <property type="component" value="Unassembled WGS sequence"/>
</dbReference>
<dbReference type="EMBL" id="JACVVK020000331">
    <property type="protein sequence ID" value="KAK7478219.1"/>
    <property type="molecule type" value="Genomic_DNA"/>
</dbReference>